<keyword evidence="3" id="KW-1185">Reference proteome</keyword>
<gene>
    <name evidence="2" type="ORF">NECAME_18385</name>
</gene>
<organism evidence="2 3">
    <name type="scientific">Necator americanus</name>
    <name type="common">Human hookworm</name>
    <dbReference type="NCBI Taxonomy" id="51031"/>
    <lineage>
        <taxon>Eukaryota</taxon>
        <taxon>Metazoa</taxon>
        <taxon>Ecdysozoa</taxon>
        <taxon>Nematoda</taxon>
        <taxon>Chromadorea</taxon>
        <taxon>Rhabditida</taxon>
        <taxon>Rhabditina</taxon>
        <taxon>Rhabditomorpha</taxon>
        <taxon>Strongyloidea</taxon>
        <taxon>Ancylostomatidae</taxon>
        <taxon>Bunostominae</taxon>
        <taxon>Necator</taxon>
    </lineage>
</organism>
<dbReference type="KEGG" id="nai:NECAME_18385"/>
<dbReference type="Proteomes" id="UP000053676">
    <property type="component" value="Unassembled WGS sequence"/>
</dbReference>
<proteinExistence type="predicted"/>
<evidence type="ECO:0000313" key="2">
    <source>
        <dbReference type="EMBL" id="ETN73365.1"/>
    </source>
</evidence>
<feature type="compositionally biased region" description="Basic and acidic residues" evidence="1">
    <location>
        <begin position="14"/>
        <end position="29"/>
    </location>
</feature>
<reference evidence="3" key="1">
    <citation type="journal article" date="2014" name="Nat. Genet.">
        <title>Genome of the human hookworm Necator americanus.</title>
        <authorList>
            <person name="Tang Y.T."/>
            <person name="Gao X."/>
            <person name="Rosa B.A."/>
            <person name="Abubucker S."/>
            <person name="Hallsworth-Pepin K."/>
            <person name="Martin J."/>
            <person name="Tyagi R."/>
            <person name="Heizer E."/>
            <person name="Zhang X."/>
            <person name="Bhonagiri-Palsikar V."/>
            <person name="Minx P."/>
            <person name="Warren W.C."/>
            <person name="Wang Q."/>
            <person name="Zhan B."/>
            <person name="Hotez P.J."/>
            <person name="Sternberg P.W."/>
            <person name="Dougall A."/>
            <person name="Gaze S.T."/>
            <person name="Mulvenna J."/>
            <person name="Sotillo J."/>
            <person name="Ranganathan S."/>
            <person name="Rabelo E.M."/>
            <person name="Wilson R.K."/>
            <person name="Felgner P.L."/>
            <person name="Bethony J."/>
            <person name="Hawdon J.M."/>
            <person name="Gasser R.B."/>
            <person name="Loukas A."/>
            <person name="Mitreva M."/>
        </authorList>
    </citation>
    <scope>NUCLEOTIDE SEQUENCE [LARGE SCALE GENOMIC DNA]</scope>
</reference>
<feature type="region of interest" description="Disordered" evidence="1">
    <location>
        <begin position="1"/>
        <end position="49"/>
    </location>
</feature>
<accession>W2SUR4</accession>
<name>W2SUR4_NECAM</name>
<sequence length="88" mass="9295">MKEGNARSAGAGGDEVKGETAKTSAKKEQLPCTSKSIPNGHAIFNKSSNATRSEHLMSVTSKPTAVASTRPQNACESTSFIAKYVDFF</sequence>
<evidence type="ECO:0000313" key="3">
    <source>
        <dbReference type="Proteomes" id="UP000053676"/>
    </source>
</evidence>
<dbReference type="AlphaFoldDB" id="W2SUR4"/>
<dbReference type="EMBL" id="KI661079">
    <property type="protein sequence ID" value="ETN73365.1"/>
    <property type="molecule type" value="Genomic_DNA"/>
</dbReference>
<evidence type="ECO:0000256" key="1">
    <source>
        <dbReference type="SAM" id="MobiDB-lite"/>
    </source>
</evidence>
<protein>
    <submittedName>
        <fullName evidence="2">Uncharacterized protein</fullName>
    </submittedName>
</protein>